<evidence type="ECO:0000313" key="10">
    <source>
        <dbReference type="Ensembl" id="ENSOMYP00000034707.2"/>
    </source>
</evidence>
<accession>A0A8C7VN10</accession>
<dbReference type="InterPro" id="IPR000007">
    <property type="entry name" value="Tubby_C"/>
</dbReference>
<dbReference type="InterPro" id="IPR005398">
    <property type="entry name" value="Tubby_N"/>
</dbReference>
<feature type="compositionally biased region" description="Polar residues" evidence="7">
    <location>
        <begin position="162"/>
        <end position="189"/>
    </location>
</feature>
<feature type="compositionally biased region" description="Low complexity" evidence="7">
    <location>
        <begin position="98"/>
        <end position="109"/>
    </location>
</feature>
<keyword evidence="5" id="KW-0964">Secreted</keyword>
<dbReference type="Ensembl" id="ENSOMYT00000037838.2">
    <property type="protein sequence ID" value="ENSOMYP00000034707.2"/>
    <property type="gene ID" value="ENSOMYG00000016139.2"/>
</dbReference>
<dbReference type="PANTHER" id="PTHR16517">
    <property type="entry name" value="TUBBY-RELATED"/>
    <property type="match status" value="1"/>
</dbReference>
<dbReference type="SUPFAM" id="SSF54518">
    <property type="entry name" value="Tubby C-terminal domain-like"/>
    <property type="match status" value="1"/>
</dbReference>
<dbReference type="AlphaFoldDB" id="A0A8C7VN10"/>
<dbReference type="PROSITE" id="PS01201">
    <property type="entry name" value="TUB_2"/>
    <property type="match status" value="1"/>
</dbReference>
<dbReference type="GeneTree" id="ENSGT00940000158155"/>
<reference evidence="10" key="1">
    <citation type="submission" date="2020-07" db="EMBL/GenBank/DDBJ databases">
        <title>A long reads based de novo assembly of the rainbow trout Arlee double haploid line genome.</title>
        <authorList>
            <person name="Gao G."/>
            <person name="Palti Y."/>
        </authorList>
    </citation>
    <scope>NUCLEOTIDE SEQUENCE [LARGE SCALE GENOMIC DNA]</scope>
</reference>
<keyword evidence="4" id="KW-0963">Cytoplasm</keyword>
<feature type="region of interest" description="Disordered" evidence="7">
    <location>
        <begin position="98"/>
        <end position="189"/>
    </location>
</feature>
<dbReference type="InterPro" id="IPR025659">
    <property type="entry name" value="Tubby-like_C"/>
</dbReference>
<proteinExistence type="inferred from homology"/>
<dbReference type="GO" id="GO:0005737">
    <property type="term" value="C:cytoplasm"/>
    <property type="evidence" value="ECO:0007669"/>
    <property type="project" value="UniProtKB-SubCell"/>
</dbReference>
<evidence type="ECO:0000259" key="9">
    <source>
        <dbReference type="Pfam" id="PF16322"/>
    </source>
</evidence>
<evidence type="ECO:0000256" key="3">
    <source>
        <dbReference type="ARBA" id="ARBA00007129"/>
    </source>
</evidence>
<evidence type="ECO:0000313" key="11">
    <source>
        <dbReference type="Proteomes" id="UP000694395"/>
    </source>
</evidence>
<dbReference type="PRINTS" id="PR01574">
    <property type="entry name" value="TUBBYPROTEIN"/>
</dbReference>
<dbReference type="GO" id="GO:0005929">
    <property type="term" value="C:cilium"/>
    <property type="evidence" value="ECO:0007669"/>
    <property type="project" value="TreeGrafter"/>
</dbReference>
<evidence type="ECO:0000256" key="1">
    <source>
        <dbReference type="ARBA" id="ARBA00004496"/>
    </source>
</evidence>
<comment type="subcellular location">
    <subcellularLocation>
        <location evidence="1">Cytoplasm</location>
    </subcellularLocation>
    <subcellularLocation>
        <location evidence="2">Secreted</location>
    </subcellularLocation>
</comment>
<evidence type="ECO:0000256" key="2">
    <source>
        <dbReference type="ARBA" id="ARBA00004613"/>
    </source>
</evidence>
<evidence type="ECO:0000256" key="5">
    <source>
        <dbReference type="ARBA" id="ARBA00022525"/>
    </source>
</evidence>
<sequence>VSSSSRKEVSCSFRALLEQKQRRKRQEPLMVQPNPEPRPRRSRPRRSEEQAPLVESRLSITSDVIMDGIDGPAAFMGSEAPDLGTKIQILSVSKSQPLSLSQPLHQSPLAEEPDRDGDTETLLEPKTDIHELLQKRGLSGSMNYEEAGEDEEHVDEDRPRSLSPNPETTRPASASSSKSNTECVTPGSPTAESALIEVDNLEEFVVRPALRGVTVKCRISRDKKGMDRGLYPTYFMHMEREDGRKLFLLAGRKRKKSKTSNYLISVDATDLSREGESFMGKLRSNLMGTKFTVYDQGTNPCKNPGALLEESNTRQELAAICYETNVLGFKGPRKMTVIIPGMNMNFERVPVRPNCEQDSLLSKWQNHSLENLIELHNKAPVWNDDTQSYVLNFHGRVTQASVKNFQIVHDNNPDYIVMQFGRVAEDVFTLDYNYPMCALQAFAIGLSSFDSKLACE</sequence>
<reference evidence="10" key="2">
    <citation type="submission" date="2025-08" db="UniProtKB">
        <authorList>
            <consortium name="Ensembl"/>
        </authorList>
    </citation>
    <scope>IDENTIFICATION</scope>
</reference>
<feature type="region of interest" description="Disordered" evidence="7">
    <location>
        <begin position="18"/>
        <end position="55"/>
    </location>
</feature>
<feature type="compositionally biased region" description="Basic and acidic residues" evidence="7">
    <location>
        <begin position="123"/>
        <end position="134"/>
    </location>
</feature>
<evidence type="ECO:0000259" key="8">
    <source>
        <dbReference type="Pfam" id="PF01167"/>
    </source>
</evidence>
<feature type="domain" description="Tubby C-terminal" evidence="8">
    <location>
        <begin position="207"/>
        <end position="451"/>
    </location>
</feature>
<dbReference type="GO" id="GO:0005576">
    <property type="term" value="C:extracellular region"/>
    <property type="evidence" value="ECO:0007669"/>
    <property type="project" value="UniProtKB-SubCell"/>
</dbReference>
<dbReference type="Pfam" id="PF01167">
    <property type="entry name" value="Tub"/>
    <property type="match status" value="1"/>
</dbReference>
<dbReference type="PROSITE" id="PS01200">
    <property type="entry name" value="TUB_1"/>
    <property type="match status" value="1"/>
</dbReference>
<dbReference type="FunFam" id="3.20.90.10:FF:000001">
    <property type="entry name" value="Tubby-like protein"/>
    <property type="match status" value="1"/>
</dbReference>
<dbReference type="PRINTS" id="PR01573">
    <property type="entry name" value="SUPERTUBBY"/>
</dbReference>
<keyword evidence="11" id="KW-1185">Reference proteome</keyword>
<dbReference type="GO" id="GO:0061512">
    <property type="term" value="P:protein localization to cilium"/>
    <property type="evidence" value="ECO:0007669"/>
    <property type="project" value="TreeGrafter"/>
</dbReference>
<evidence type="ECO:0000256" key="4">
    <source>
        <dbReference type="ARBA" id="ARBA00022490"/>
    </source>
</evidence>
<evidence type="ECO:0000256" key="6">
    <source>
        <dbReference type="RuleBase" id="RU361125"/>
    </source>
</evidence>
<organism evidence="10 11">
    <name type="scientific">Oncorhynchus mykiss</name>
    <name type="common">Rainbow trout</name>
    <name type="synonym">Salmo gairdneri</name>
    <dbReference type="NCBI Taxonomy" id="8022"/>
    <lineage>
        <taxon>Eukaryota</taxon>
        <taxon>Metazoa</taxon>
        <taxon>Chordata</taxon>
        <taxon>Craniata</taxon>
        <taxon>Vertebrata</taxon>
        <taxon>Euteleostomi</taxon>
        <taxon>Actinopterygii</taxon>
        <taxon>Neopterygii</taxon>
        <taxon>Teleostei</taxon>
        <taxon>Protacanthopterygii</taxon>
        <taxon>Salmoniformes</taxon>
        <taxon>Salmonidae</taxon>
        <taxon>Salmoninae</taxon>
        <taxon>Oncorhynchus</taxon>
    </lineage>
</organism>
<feature type="domain" description="Tubby N-terminal" evidence="9">
    <location>
        <begin position="68"/>
        <end position="189"/>
    </location>
</feature>
<reference evidence="10" key="3">
    <citation type="submission" date="2025-09" db="UniProtKB">
        <authorList>
            <consortium name="Ensembl"/>
        </authorList>
    </citation>
    <scope>IDENTIFICATION</scope>
</reference>
<dbReference type="Gene3D" id="3.20.90.10">
    <property type="entry name" value="Tubby Protein, Chain A"/>
    <property type="match status" value="1"/>
</dbReference>
<name>A0A8C7VN10_ONCMY</name>
<feature type="compositionally biased region" description="Acidic residues" evidence="7">
    <location>
        <begin position="111"/>
        <end position="121"/>
    </location>
</feature>
<dbReference type="PANTHER" id="PTHR16517:SF138">
    <property type="entry name" value="TUBBY-RELATED PROTEIN 3"/>
    <property type="match status" value="1"/>
</dbReference>
<dbReference type="InterPro" id="IPR018066">
    <property type="entry name" value="Tubby_C_CS"/>
</dbReference>
<dbReference type="Proteomes" id="UP000694395">
    <property type="component" value="Chromosome 21"/>
</dbReference>
<feature type="domain" description="Tubby N-terminal" evidence="9">
    <location>
        <begin position="14"/>
        <end position="67"/>
    </location>
</feature>
<evidence type="ECO:0000256" key="7">
    <source>
        <dbReference type="SAM" id="MobiDB-lite"/>
    </source>
</evidence>
<dbReference type="Pfam" id="PF16322">
    <property type="entry name" value="Tub_N"/>
    <property type="match status" value="2"/>
</dbReference>
<protein>
    <recommendedName>
        <fullName evidence="6">Tubby-like protein</fullName>
    </recommendedName>
</protein>
<comment type="similarity">
    <text evidence="3 6">Belongs to the TUB family.</text>
</comment>